<keyword evidence="4" id="KW-0694">RNA-binding</keyword>
<dbReference type="Proteomes" id="UP000230903">
    <property type="component" value="Unassembled WGS sequence"/>
</dbReference>
<evidence type="ECO:0000256" key="3">
    <source>
        <dbReference type="ARBA" id="ARBA00023274"/>
    </source>
</evidence>
<dbReference type="Gene3D" id="4.10.640.10">
    <property type="entry name" value="Ribosomal protein S18"/>
    <property type="match status" value="1"/>
</dbReference>
<dbReference type="InterPro" id="IPR001648">
    <property type="entry name" value="Ribosomal_bS18"/>
</dbReference>
<evidence type="ECO:0000256" key="2">
    <source>
        <dbReference type="ARBA" id="ARBA00022980"/>
    </source>
</evidence>
<comment type="subunit">
    <text evidence="4">Part of the 30S ribosomal subunit. Forms a tight heterodimer with protein bS6.</text>
</comment>
<dbReference type="GO" id="GO:0003735">
    <property type="term" value="F:structural constituent of ribosome"/>
    <property type="evidence" value="ECO:0007669"/>
    <property type="project" value="InterPro"/>
</dbReference>
<comment type="similarity">
    <text evidence="1 4 5">Belongs to the bacterial ribosomal protein bS18 family.</text>
</comment>
<dbReference type="InterPro" id="IPR036870">
    <property type="entry name" value="Ribosomal_bS18_sf"/>
</dbReference>
<dbReference type="PRINTS" id="PR00974">
    <property type="entry name" value="RIBOSOMALS18"/>
</dbReference>
<organism evidence="6 7">
    <name type="scientific">Candidatus Harrisonbacteria bacterium CG10_big_fil_rev_8_21_14_0_10_45_28</name>
    <dbReference type="NCBI Taxonomy" id="1974586"/>
    <lineage>
        <taxon>Bacteria</taxon>
        <taxon>Candidatus Harrisoniibacteriota</taxon>
    </lineage>
</organism>
<evidence type="ECO:0000313" key="7">
    <source>
        <dbReference type="Proteomes" id="UP000230903"/>
    </source>
</evidence>
<evidence type="ECO:0000256" key="4">
    <source>
        <dbReference type="HAMAP-Rule" id="MF_00270"/>
    </source>
</evidence>
<dbReference type="GO" id="GO:0022627">
    <property type="term" value="C:cytosolic small ribosomal subunit"/>
    <property type="evidence" value="ECO:0007669"/>
    <property type="project" value="TreeGrafter"/>
</dbReference>
<keyword evidence="2 4" id="KW-0689">Ribosomal protein</keyword>
<gene>
    <name evidence="4 6" type="primary">rpsR</name>
    <name evidence="6" type="ORF">COU10_01475</name>
</gene>
<comment type="function">
    <text evidence="4">Binds as a heterodimer with protein bS6 to the central domain of the 16S rRNA, where it helps stabilize the platform of the 30S subunit.</text>
</comment>
<dbReference type="GO" id="GO:0006412">
    <property type="term" value="P:translation"/>
    <property type="evidence" value="ECO:0007669"/>
    <property type="project" value="UniProtKB-UniRule"/>
</dbReference>
<dbReference type="PANTHER" id="PTHR13479:SF40">
    <property type="entry name" value="SMALL RIBOSOMAL SUBUNIT PROTEIN BS18M"/>
    <property type="match status" value="1"/>
</dbReference>
<dbReference type="NCBIfam" id="TIGR00165">
    <property type="entry name" value="S18"/>
    <property type="match status" value="1"/>
</dbReference>
<dbReference type="Pfam" id="PF01084">
    <property type="entry name" value="Ribosomal_S18"/>
    <property type="match status" value="1"/>
</dbReference>
<comment type="caution">
    <text evidence="6">The sequence shown here is derived from an EMBL/GenBank/DDBJ whole genome shotgun (WGS) entry which is preliminary data.</text>
</comment>
<proteinExistence type="inferred from homology"/>
<sequence length="73" mass="8548">MLKFQQKQCHFCSQNIDHPDYKDTEMLGRFTSSQAKIVRTKYTGVCAKHQRRLANAVKRARFMGLLPYTARVK</sequence>
<protein>
    <recommendedName>
        <fullName evidence="4">Small ribosomal subunit protein bS18</fullName>
    </recommendedName>
</protein>
<dbReference type="GO" id="GO:0070181">
    <property type="term" value="F:small ribosomal subunit rRNA binding"/>
    <property type="evidence" value="ECO:0007669"/>
    <property type="project" value="TreeGrafter"/>
</dbReference>
<evidence type="ECO:0000313" key="6">
    <source>
        <dbReference type="EMBL" id="PIR88015.1"/>
    </source>
</evidence>
<keyword evidence="3 4" id="KW-0687">Ribonucleoprotein</keyword>
<dbReference type="SUPFAM" id="SSF46911">
    <property type="entry name" value="Ribosomal protein S18"/>
    <property type="match status" value="1"/>
</dbReference>
<dbReference type="PANTHER" id="PTHR13479">
    <property type="entry name" value="30S RIBOSOMAL PROTEIN S18"/>
    <property type="match status" value="1"/>
</dbReference>
<accession>A0A2H0UQE6</accession>
<dbReference type="AlphaFoldDB" id="A0A2H0UQE6"/>
<reference evidence="7" key="1">
    <citation type="submission" date="2017-09" db="EMBL/GenBank/DDBJ databases">
        <title>Depth-based differentiation of microbial function through sediment-hosted aquifers and enrichment of novel symbionts in the deep terrestrial subsurface.</title>
        <authorList>
            <person name="Probst A.J."/>
            <person name="Ladd B."/>
            <person name="Jarett J.K."/>
            <person name="Geller-Mcgrath D.E."/>
            <person name="Sieber C.M.K."/>
            <person name="Emerson J.B."/>
            <person name="Anantharaman K."/>
            <person name="Thomas B.C."/>
            <person name="Malmstrom R."/>
            <person name="Stieglmeier M."/>
            <person name="Klingl A."/>
            <person name="Woyke T."/>
            <person name="Ryan C.M."/>
            <person name="Banfield J.F."/>
        </authorList>
    </citation>
    <scope>NUCLEOTIDE SEQUENCE [LARGE SCALE GENOMIC DNA]</scope>
</reference>
<dbReference type="EMBL" id="PFBC01000024">
    <property type="protein sequence ID" value="PIR88015.1"/>
    <property type="molecule type" value="Genomic_DNA"/>
</dbReference>
<name>A0A2H0UQE6_9BACT</name>
<dbReference type="HAMAP" id="MF_00270">
    <property type="entry name" value="Ribosomal_bS18"/>
    <property type="match status" value="1"/>
</dbReference>
<keyword evidence="4" id="KW-0699">rRNA-binding</keyword>
<evidence type="ECO:0000256" key="5">
    <source>
        <dbReference type="RuleBase" id="RU003910"/>
    </source>
</evidence>
<evidence type="ECO:0000256" key="1">
    <source>
        <dbReference type="ARBA" id="ARBA00005589"/>
    </source>
</evidence>